<evidence type="ECO:0000256" key="2">
    <source>
        <dbReference type="ARBA" id="ARBA00022679"/>
    </source>
</evidence>
<accession>A0ABR7DFW9</accession>
<keyword evidence="1" id="KW-0328">Glycosyltransferase</keyword>
<gene>
    <name evidence="4" type="ORF">H8S20_15550</name>
</gene>
<dbReference type="InterPro" id="IPR001173">
    <property type="entry name" value="Glyco_trans_2-like"/>
</dbReference>
<evidence type="ECO:0000313" key="4">
    <source>
        <dbReference type="EMBL" id="MBC5630276.1"/>
    </source>
</evidence>
<reference evidence="4 5" key="1">
    <citation type="submission" date="2020-08" db="EMBL/GenBank/DDBJ databases">
        <title>Genome public.</title>
        <authorList>
            <person name="Liu C."/>
            <person name="Sun Q."/>
        </authorList>
    </citation>
    <scope>NUCLEOTIDE SEQUENCE [LARGE SCALE GENOMIC DNA]</scope>
    <source>
        <strain evidence="4 5">NSJ-6</strain>
    </source>
</reference>
<organism evidence="4 5">
    <name type="scientific">Clostridium hominis</name>
    <dbReference type="NCBI Taxonomy" id="2763036"/>
    <lineage>
        <taxon>Bacteria</taxon>
        <taxon>Bacillati</taxon>
        <taxon>Bacillota</taxon>
        <taxon>Clostridia</taxon>
        <taxon>Eubacteriales</taxon>
        <taxon>Clostridiaceae</taxon>
        <taxon>Clostridium</taxon>
    </lineage>
</organism>
<sequence>MNPKVSIIVPVYNVEDYLERCLDSLINQTFRDIEVITINGGSTDKSLDILKIYENKDKRIKVIDKENFGVSYNRNLGISEARGEYIVFVDSDDWIELNMIENMYKHIDSVDIVMCTYIREFKNHSKEKRFNLPKISMYENQQVKSQLLRKLVGPLKEELSNPEYLDALGTVWAKMYRKDLLINNDIKFVDLNEIGSGEDTLFNIYAFNKANKVVLLNKPMYHYWRDNPKSITSRYISNFKEKRRTYFKYIKNFIKENNLDSNYEIALNNRICISVLGMELIECSKDNNESMFIKIRNIKDILEEGYMREAYKNLDLKNFKIHWRIFYLFNKKAMALPSYVMINGIEFLRKRIA</sequence>
<dbReference type="SUPFAM" id="SSF53448">
    <property type="entry name" value="Nucleotide-diphospho-sugar transferases"/>
    <property type="match status" value="1"/>
</dbReference>
<proteinExistence type="predicted"/>
<dbReference type="Proteomes" id="UP000596929">
    <property type="component" value="Unassembled WGS sequence"/>
</dbReference>
<feature type="domain" description="Glycosyltransferase 2-like" evidence="3">
    <location>
        <begin position="6"/>
        <end position="143"/>
    </location>
</feature>
<evidence type="ECO:0000313" key="5">
    <source>
        <dbReference type="Proteomes" id="UP000596929"/>
    </source>
</evidence>
<dbReference type="CDD" id="cd00761">
    <property type="entry name" value="Glyco_tranf_GTA_type"/>
    <property type="match status" value="1"/>
</dbReference>
<dbReference type="Pfam" id="PF00535">
    <property type="entry name" value="Glycos_transf_2"/>
    <property type="match status" value="1"/>
</dbReference>
<dbReference type="PANTHER" id="PTHR22916:SF51">
    <property type="entry name" value="GLYCOSYLTRANSFERASE EPSH-RELATED"/>
    <property type="match status" value="1"/>
</dbReference>
<dbReference type="InterPro" id="IPR029044">
    <property type="entry name" value="Nucleotide-diphossugar_trans"/>
</dbReference>
<dbReference type="Gene3D" id="3.90.550.10">
    <property type="entry name" value="Spore Coat Polysaccharide Biosynthesis Protein SpsA, Chain A"/>
    <property type="match status" value="1"/>
</dbReference>
<keyword evidence="2" id="KW-0808">Transferase</keyword>
<dbReference type="PANTHER" id="PTHR22916">
    <property type="entry name" value="GLYCOSYLTRANSFERASE"/>
    <property type="match status" value="1"/>
</dbReference>
<dbReference type="EMBL" id="JACOOO010000037">
    <property type="protein sequence ID" value="MBC5630276.1"/>
    <property type="molecule type" value="Genomic_DNA"/>
</dbReference>
<comment type="caution">
    <text evidence="4">The sequence shown here is derived from an EMBL/GenBank/DDBJ whole genome shotgun (WGS) entry which is preliminary data.</text>
</comment>
<name>A0ABR7DFW9_9CLOT</name>
<evidence type="ECO:0000259" key="3">
    <source>
        <dbReference type="Pfam" id="PF00535"/>
    </source>
</evidence>
<protein>
    <submittedName>
        <fullName evidence="4">Glycosyltransferase</fullName>
    </submittedName>
</protein>
<evidence type="ECO:0000256" key="1">
    <source>
        <dbReference type="ARBA" id="ARBA00022676"/>
    </source>
</evidence>
<keyword evidence="5" id="KW-1185">Reference proteome</keyword>